<gene>
    <name evidence="4" type="ORF">H0S81_10170</name>
</gene>
<name>A0A931GCE6_9BACT</name>
<evidence type="ECO:0000256" key="1">
    <source>
        <dbReference type="ARBA" id="ARBA00012528"/>
    </source>
</evidence>
<dbReference type="CDD" id="cd01949">
    <property type="entry name" value="GGDEF"/>
    <property type="match status" value="1"/>
</dbReference>
<dbReference type="NCBIfam" id="TIGR00254">
    <property type="entry name" value="GGDEF"/>
    <property type="match status" value="1"/>
</dbReference>
<sequence>MTQVSQLESVISMEFNADEKENRKSFDQKIDRELTLLDDHESLALIVFDINGFKWINDSFGHVAGDKVLKVVADNLKKNFRKTDFVARYGGDEFVVLLNGLSQEMVQERIDGFKSLISRIKFVSHARQMDIKVSVSAGMAMASPGDSGAALLYRADQAMYEDKKKTVPATDSPSVSS</sequence>
<evidence type="ECO:0000313" key="4">
    <source>
        <dbReference type="EMBL" id="MBG0780274.1"/>
    </source>
</evidence>
<comment type="caution">
    <text evidence="4">The sequence shown here is derived from an EMBL/GenBank/DDBJ whole genome shotgun (WGS) entry which is preliminary data.</text>
</comment>
<dbReference type="InterPro" id="IPR000160">
    <property type="entry name" value="GGDEF_dom"/>
</dbReference>
<dbReference type="AlphaFoldDB" id="A0A931GCE6"/>
<dbReference type="PANTHER" id="PTHR45138">
    <property type="entry name" value="REGULATORY COMPONENTS OF SENSORY TRANSDUCTION SYSTEM"/>
    <property type="match status" value="1"/>
</dbReference>
<dbReference type="SMART" id="SM00267">
    <property type="entry name" value="GGDEF"/>
    <property type="match status" value="1"/>
</dbReference>
<evidence type="ECO:0000259" key="3">
    <source>
        <dbReference type="PROSITE" id="PS50887"/>
    </source>
</evidence>
<dbReference type="PANTHER" id="PTHR45138:SF9">
    <property type="entry name" value="DIGUANYLATE CYCLASE DGCM-RELATED"/>
    <property type="match status" value="1"/>
</dbReference>
<dbReference type="EC" id="2.7.7.65" evidence="1"/>
<comment type="catalytic activity">
    <reaction evidence="2">
        <text>2 GTP = 3',3'-c-di-GMP + 2 diphosphate</text>
        <dbReference type="Rhea" id="RHEA:24898"/>
        <dbReference type="ChEBI" id="CHEBI:33019"/>
        <dbReference type="ChEBI" id="CHEBI:37565"/>
        <dbReference type="ChEBI" id="CHEBI:58805"/>
        <dbReference type="EC" id="2.7.7.65"/>
    </reaction>
</comment>
<dbReference type="InterPro" id="IPR029787">
    <property type="entry name" value="Nucleotide_cyclase"/>
</dbReference>
<reference evidence="4" key="1">
    <citation type="submission" date="2020-07" db="EMBL/GenBank/DDBJ databases">
        <title>Severe corrosion of carbon steel in oil field produced water can be linked to methanogenic archaea containing a special type of NiFe hydrogenase.</title>
        <authorList>
            <person name="Lahme S."/>
            <person name="Mand J."/>
            <person name="Longwell J."/>
            <person name="Smith R."/>
            <person name="Enning D."/>
        </authorList>
    </citation>
    <scope>NUCLEOTIDE SEQUENCE</scope>
    <source>
        <strain evidence="4">MIC098Bin6</strain>
    </source>
</reference>
<dbReference type="GO" id="GO:0052621">
    <property type="term" value="F:diguanylate cyclase activity"/>
    <property type="evidence" value="ECO:0007669"/>
    <property type="project" value="UniProtKB-EC"/>
</dbReference>
<feature type="domain" description="GGDEF" evidence="3">
    <location>
        <begin position="41"/>
        <end position="177"/>
    </location>
</feature>
<proteinExistence type="predicted"/>
<evidence type="ECO:0000256" key="2">
    <source>
        <dbReference type="ARBA" id="ARBA00034247"/>
    </source>
</evidence>
<evidence type="ECO:0000313" key="5">
    <source>
        <dbReference type="Proteomes" id="UP000706172"/>
    </source>
</evidence>
<dbReference type="InterPro" id="IPR050469">
    <property type="entry name" value="Diguanylate_Cyclase"/>
</dbReference>
<organism evidence="4 5">
    <name type="scientific">Desulfotignum balticum</name>
    <dbReference type="NCBI Taxonomy" id="115781"/>
    <lineage>
        <taxon>Bacteria</taxon>
        <taxon>Pseudomonadati</taxon>
        <taxon>Thermodesulfobacteriota</taxon>
        <taxon>Desulfobacteria</taxon>
        <taxon>Desulfobacterales</taxon>
        <taxon>Desulfobacteraceae</taxon>
        <taxon>Desulfotignum</taxon>
    </lineage>
</organism>
<protein>
    <recommendedName>
        <fullName evidence="1">diguanylate cyclase</fullName>
        <ecNumber evidence="1">2.7.7.65</ecNumber>
    </recommendedName>
</protein>
<accession>A0A931GCE6</accession>
<dbReference type="Gene3D" id="3.30.70.270">
    <property type="match status" value="1"/>
</dbReference>
<dbReference type="Proteomes" id="UP000706172">
    <property type="component" value="Unassembled WGS sequence"/>
</dbReference>
<dbReference type="InterPro" id="IPR043128">
    <property type="entry name" value="Rev_trsase/Diguanyl_cyclase"/>
</dbReference>
<dbReference type="PROSITE" id="PS50887">
    <property type="entry name" value="GGDEF"/>
    <property type="match status" value="1"/>
</dbReference>
<dbReference type="Pfam" id="PF00990">
    <property type="entry name" value="GGDEF"/>
    <property type="match status" value="1"/>
</dbReference>
<dbReference type="SUPFAM" id="SSF55073">
    <property type="entry name" value="Nucleotide cyclase"/>
    <property type="match status" value="1"/>
</dbReference>
<dbReference type="EMBL" id="JACCQK010000654">
    <property type="protein sequence ID" value="MBG0780274.1"/>
    <property type="molecule type" value="Genomic_DNA"/>
</dbReference>